<proteinExistence type="predicted"/>
<evidence type="ECO:0000313" key="1">
    <source>
        <dbReference type="EMBL" id="KAI0064837.1"/>
    </source>
</evidence>
<accession>A0ACB8T8M3</accession>
<organism evidence="1 2">
    <name type="scientific">Artomyces pyxidatus</name>
    <dbReference type="NCBI Taxonomy" id="48021"/>
    <lineage>
        <taxon>Eukaryota</taxon>
        <taxon>Fungi</taxon>
        <taxon>Dikarya</taxon>
        <taxon>Basidiomycota</taxon>
        <taxon>Agaricomycotina</taxon>
        <taxon>Agaricomycetes</taxon>
        <taxon>Russulales</taxon>
        <taxon>Auriscalpiaceae</taxon>
        <taxon>Artomyces</taxon>
    </lineage>
</organism>
<name>A0ACB8T8M3_9AGAM</name>
<protein>
    <submittedName>
        <fullName evidence="1">General substrate transporter</fullName>
    </submittedName>
</protein>
<gene>
    <name evidence="1" type="ORF">BV25DRAFT_192094</name>
</gene>
<evidence type="ECO:0000313" key="2">
    <source>
        <dbReference type="Proteomes" id="UP000814140"/>
    </source>
</evidence>
<reference evidence="1" key="2">
    <citation type="journal article" date="2022" name="New Phytol.">
        <title>Evolutionary transition to the ectomycorrhizal habit in the genomes of a hyperdiverse lineage of mushroom-forming fungi.</title>
        <authorList>
            <person name="Looney B."/>
            <person name="Miyauchi S."/>
            <person name="Morin E."/>
            <person name="Drula E."/>
            <person name="Courty P.E."/>
            <person name="Kohler A."/>
            <person name="Kuo A."/>
            <person name="LaButti K."/>
            <person name="Pangilinan J."/>
            <person name="Lipzen A."/>
            <person name="Riley R."/>
            <person name="Andreopoulos W."/>
            <person name="He G."/>
            <person name="Johnson J."/>
            <person name="Nolan M."/>
            <person name="Tritt A."/>
            <person name="Barry K.W."/>
            <person name="Grigoriev I.V."/>
            <person name="Nagy L.G."/>
            <person name="Hibbett D."/>
            <person name="Henrissat B."/>
            <person name="Matheny P.B."/>
            <person name="Labbe J."/>
            <person name="Martin F.M."/>
        </authorList>
    </citation>
    <scope>NUCLEOTIDE SEQUENCE</scope>
    <source>
        <strain evidence="1">HHB10654</strain>
    </source>
</reference>
<keyword evidence="2" id="KW-1185">Reference proteome</keyword>
<dbReference type="EMBL" id="MU277197">
    <property type="protein sequence ID" value="KAI0064837.1"/>
    <property type="molecule type" value="Genomic_DNA"/>
</dbReference>
<dbReference type="Proteomes" id="UP000814140">
    <property type="component" value="Unassembled WGS sequence"/>
</dbReference>
<reference evidence="1" key="1">
    <citation type="submission" date="2021-03" db="EMBL/GenBank/DDBJ databases">
        <authorList>
            <consortium name="DOE Joint Genome Institute"/>
            <person name="Ahrendt S."/>
            <person name="Looney B.P."/>
            <person name="Miyauchi S."/>
            <person name="Morin E."/>
            <person name="Drula E."/>
            <person name="Courty P.E."/>
            <person name="Chicoki N."/>
            <person name="Fauchery L."/>
            <person name="Kohler A."/>
            <person name="Kuo A."/>
            <person name="Labutti K."/>
            <person name="Pangilinan J."/>
            <person name="Lipzen A."/>
            <person name="Riley R."/>
            <person name="Andreopoulos W."/>
            <person name="He G."/>
            <person name="Johnson J."/>
            <person name="Barry K.W."/>
            <person name="Grigoriev I.V."/>
            <person name="Nagy L."/>
            <person name="Hibbett D."/>
            <person name="Henrissat B."/>
            <person name="Matheny P.B."/>
            <person name="Labbe J."/>
            <person name="Martin F."/>
        </authorList>
    </citation>
    <scope>NUCLEOTIDE SEQUENCE</scope>
    <source>
        <strain evidence="1">HHB10654</strain>
    </source>
</reference>
<comment type="caution">
    <text evidence="1">The sequence shown here is derived from an EMBL/GenBank/DDBJ whole genome shotgun (WGS) entry which is preliminary data.</text>
</comment>
<sequence>MIYFLQQWCGENSINYYTPQTFASIGYANETKALLASAIYGVVKIVATAIFVVFLIDSLGRKASLFISAVGMSAMLFVLAALLQAYPPPSEIGESPLPASQAMATLLYLNECLFSIGWGPMVTVYVSDIFPNQTRHYGLATASASKWLWSHSKNDYRVRVQNVLAIWDARHRSACCIFFIYP</sequence>